<reference evidence="2" key="1">
    <citation type="submission" date="2016-11" db="EMBL/GenBank/DDBJ databases">
        <title>The genome of Nicotiana attenuata.</title>
        <authorList>
            <person name="Xu S."/>
            <person name="Brockmoeller T."/>
            <person name="Gaquerel E."/>
            <person name="Navarro A."/>
            <person name="Kuhl H."/>
            <person name="Gase K."/>
            <person name="Ling Z."/>
            <person name="Zhou W."/>
            <person name="Kreitzer C."/>
            <person name="Stanke M."/>
            <person name="Tang H."/>
            <person name="Lyons E."/>
            <person name="Pandey P."/>
            <person name="Pandey S.P."/>
            <person name="Timmermann B."/>
            <person name="Baldwin I.T."/>
        </authorList>
    </citation>
    <scope>NUCLEOTIDE SEQUENCE [LARGE SCALE GENOMIC DNA]</scope>
    <source>
        <strain evidence="2">UT</strain>
    </source>
</reference>
<feature type="transmembrane region" description="Helical" evidence="1">
    <location>
        <begin position="23"/>
        <end position="46"/>
    </location>
</feature>
<gene>
    <name evidence="2" type="ORF">A4A49_40060</name>
</gene>
<evidence type="ECO:0000313" key="3">
    <source>
        <dbReference type="Proteomes" id="UP000187609"/>
    </source>
</evidence>
<name>A0A1J6JT64_NICAT</name>
<sequence length="226" mass="25264">MEKSAANIEIDDQTNDDPNHYNLALGIVLTVLAIALGVVLSFYLFFPAKVIKEVQYPKFRLIYASSSLLTVTCIAPPSVLDNPDNWKLTFLVENPTNDYNFLYDEFDAKITYKDTVLWQDDNSARFYQDESAQNFVDATFGALPDSYNEWMTNTVMNDVASGLSTRFSVNLNGKVQISHHEEAQRNCGKLQVSCKDLEIKFSQGSSIGMLTATSDACAVHLRKSSC</sequence>
<dbReference type="EMBL" id="MJEQ01004769">
    <property type="protein sequence ID" value="OIT20917.1"/>
    <property type="molecule type" value="Genomic_DNA"/>
</dbReference>
<comment type="caution">
    <text evidence="2">The sequence shown here is derived from an EMBL/GenBank/DDBJ whole genome shotgun (WGS) entry which is preliminary data.</text>
</comment>
<keyword evidence="1" id="KW-0472">Membrane</keyword>
<dbReference type="AlphaFoldDB" id="A0A1J6JT64"/>
<dbReference type="Proteomes" id="UP000187609">
    <property type="component" value="Unassembled WGS sequence"/>
</dbReference>
<dbReference type="Gramene" id="OIT20917">
    <property type="protein sequence ID" value="OIT20917"/>
    <property type="gene ID" value="A4A49_40060"/>
</dbReference>
<evidence type="ECO:0008006" key="4">
    <source>
        <dbReference type="Google" id="ProtNLM"/>
    </source>
</evidence>
<proteinExistence type="predicted"/>
<keyword evidence="3" id="KW-1185">Reference proteome</keyword>
<evidence type="ECO:0000256" key="1">
    <source>
        <dbReference type="SAM" id="Phobius"/>
    </source>
</evidence>
<keyword evidence="1" id="KW-1133">Transmembrane helix</keyword>
<evidence type="ECO:0000313" key="2">
    <source>
        <dbReference type="EMBL" id="OIT20917.1"/>
    </source>
</evidence>
<protein>
    <recommendedName>
        <fullName evidence="4">Late embryogenesis abundant protein LEA-2 subgroup domain-containing protein</fullName>
    </recommendedName>
</protein>
<organism evidence="2 3">
    <name type="scientific">Nicotiana attenuata</name>
    <name type="common">Coyote tobacco</name>
    <dbReference type="NCBI Taxonomy" id="49451"/>
    <lineage>
        <taxon>Eukaryota</taxon>
        <taxon>Viridiplantae</taxon>
        <taxon>Streptophyta</taxon>
        <taxon>Embryophyta</taxon>
        <taxon>Tracheophyta</taxon>
        <taxon>Spermatophyta</taxon>
        <taxon>Magnoliopsida</taxon>
        <taxon>eudicotyledons</taxon>
        <taxon>Gunneridae</taxon>
        <taxon>Pentapetalae</taxon>
        <taxon>asterids</taxon>
        <taxon>lamiids</taxon>
        <taxon>Solanales</taxon>
        <taxon>Solanaceae</taxon>
        <taxon>Nicotianoideae</taxon>
        <taxon>Nicotianeae</taxon>
        <taxon>Nicotiana</taxon>
    </lineage>
</organism>
<accession>A0A1J6JT64</accession>
<keyword evidence="1" id="KW-0812">Transmembrane</keyword>